<accession>A0A2N5VAP1</accession>
<dbReference type="EMBL" id="PGCJ01000794">
    <property type="protein sequence ID" value="PLW20617.1"/>
    <property type="molecule type" value="Genomic_DNA"/>
</dbReference>
<comment type="caution">
    <text evidence="4">The sequence shown here is derived from an EMBL/GenBank/DDBJ whole genome shotgun (WGS) entry which is preliminary data.</text>
</comment>
<evidence type="ECO:0000313" key="2">
    <source>
        <dbReference type="EMBL" id="PLW20617.1"/>
    </source>
</evidence>
<evidence type="ECO:0000256" key="1">
    <source>
        <dbReference type="SAM" id="SignalP"/>
    </source>
</evidence>
<name>A0A2N5VAP1_9BASI</name>
<organism evidence="4 6">
    <name type="scientific">Puccinia coronata f. sp. avenae</name>
    <dbReference type="NCBI Taxonomy" id="200324"/>
    <lineage>
        <taxon>Eukaryota</taxon>
        <taxon>Fungi</taxon>
        <taxon>Dikarya</taxon>
        <taxon>Basidiomycota</taxon>
        <taxon>Pucciniomycotina</taxon>
        <taxon>Pucciniomycetes</taxon>
        <taxon>Pucciniales</taxon>
        <taxon>Pucciniaceae</taxon>
        <taxon>Puccinia</taxon>
    </lineage>
</organism>
<dbReference type="EMBL" id="PGCI01000691">
    <property type="protein sequence ID" value="PLW20936.1"/>
    <property type="molecule type" value="Genomic_DNA"/>
</dbReference>
<dbReference type="Proteomes" id="UP000235392">
    <property type="component" value="Unassembled WGS sequence"/>
</dbReference>
<dbReference type="AlphaFoldDB" id="A0A2N5VAP1"/>
<keyword evidence="6" id="KW-1185">Reference proteome</keyword>
<reference evidence="6 7" key="1">
    <citation type="submission" date="2017-11" db="EMBL/GenBank/DDBJ databases">
        <title>De novo assembly and phasing of dikaryotic genomes from two isolates of Puccinia coronata f. sp. avenae, the causal agent of oat crown rust.</title>
        <authorList>
            <person name="Miller M.E."/>
            <person name="Zhang Y."/>
            <person name="Omidvar V."/>
            <person name="Sperschneider J."/>
            <person name="Schwessinger B."/>
            <person name="Raley C."/>
            <person name="Palmer J.M."/>
            <person name="Garnica D."/>
            <person name="Upadhyaya N."/>
            <person name="Rathjen J."/>
            <person name="Taylor J.M."/>
            <person name="Park R.F."/>
            <person name="Dodds P.N."/>
            <person name="Hirsch C.D."/>
            <person name="Kianian S.F."/>
            <person name="Figueroa M."/>
        </authorList>
    </citation>
    <scope>NUCLEOTIDE SEQUENCE [LARGE SCALE GENOMIC DNA]</scope>
    <source>
        <strain evidence="4">12NC29</strain>
        <strain evidence="3">12SD80</strain>
    </source>
</reference>
<dbReference type="Proteomes" id="UP000235388">
    <property type="component" value="Unassembled WGS sequence"/>
</dbReference>
<gene>
    <name evidence="2" type="ORF">PCANC_06035</name>
    <name evidence="4" type="ORF">PCANC_06521</name>
    <name evidence="5" type="ORF">PCASD_02361</name>
    <name evidence="3" type="ORF">PCASD_13422</name>
</gene>
<evidence type="ECO:0000313" key="5">
    <source>
        <dbReference type="EMBL" id="PLW47192.1"/>
    </source>
</evidence>
<feature type="signal peptide" evidence="1">
    <location>
        <begin position="1"/>
        <end position="18"/>
    </location>
</feature>
<dbReference type="EMBL" id="PGCI01000033">
    <property type="protein sequence ID" value="PLW47192.1"/>
    <property type="molecule type" value="Genomic_DNA"/>
</dbReference>
<evidence type="ECO:0000313" key="4">
    <source>
        <dbReference type="EMBL" id="PLW46986.1"/>
    </source>
</evidence>
<protein>
    <submittedName>
        <fullName evidence="4">Uncharacterized protein</fullName>
    </submittedName>
</protein>
<proteinExistence type="predicted"/>
<keyword evidence="1" id="KW-0732">Signal</keyword>
<dbReference type="EMBL" id="PGCJ01000114">
    <property type="protein sequence ID" value="PLW46986.1"/>
    <property type="molecule type" value="Genomic_DNA"/>
</dbReference>
<evidence type="ECO:0000313" key="7">
    <source>
        <dbReference type="Proteomes" id="UP000235392"/>
    </source>
</evidence>
<feature type="chain" id="PRO_5015083986" evidence="1">
    <location>
        <begin position="19"/>
        <end position="93"/>
    </location>
</feature>
<evidence type="ECO:0000313" key="3">
    <source>
        <dbReference type="EMBL" id="PLW20936.1"/>
    </source>
</evidence>
<sequence>MRCLAIMIALLSFKNIQCMEAGAPVACVHTLDSEADMSIVTRRRMSNIDYMTWGDFQRMRKEYFNANKRLIFIGENKEEQVILSLARSSAAVA</sequence>
<evidence type="ECO:0000313" key="6">
    <source>
        <dbReference type="Proteomes" id="UP000235388"/>
    </source>
</evidence>